<reference evidence="1 2" key="1">
    <citation type="submission" date="2013-02" db="EMBL/GenBank/DDBJ databases">
        <title>The Genome Annotation of Plasmodium falciparum NF135/5.C10.</title>
        <authorList>
            <consortium name="The Broad Institute Genome Sequencing Platform"/>
            <consortium name="The Broad Institute Genome Sequencing Center for Infectious Disease"/>
            <person name="Neafsey D."/>
            <person name="Hoffman S."/>
            <person name="Volkman S."/>
            <person name="Rosenthal P."/>
            <person name="Walker B."/>
            <person name="Young S.K."/>
            <person name="Zeng Q."/>
            <person name="Gargeya S."/>
            <person name="Fitzgerald M."/>
            <person name="Haas B."/>
            <person name="Abouelleil A."/>
            <person name="Allen A.W."/>
            <person name="Alvarado L."/>
            <person name="Arachchi H.M."/>
            <person name="Berlin A.M."/>
            <person name="Chapman S.B."/>
            <person name="Gainer-Dewar J."/>
            <person name="Goldberg J."/>
            <person name="Griggs A."/>
            <person name="Gujja S."/>
            <person name="Hansen M."/>
            <person name="Howarth C."/>
            <person name="Imamovic A."/>
            <person name="Ireland A."/>
            <person name="Larimer J."/>
            <person name="McCowan C."/>
            <person name="Murphy C."/>
            <person name="Pearson M."/>
            <person name="Poon T.W."/>
            <person name="Priest M."/>
            <person name="Roberts A."/>
            <person name="Saif S."/>
            <person name="Shea T."/>
            <person name="Sisk P."/>
            <person name="Sykes S."/>
            <person name="Wortman J."/>
            <person name="Nusbaum C."/>
            <person name="Birren B."/>
        </authorList>
    </citation>
    <scope>NUCLEOTIDE SEQUENCE [LARGE SCALE GENOMIC DNA]</scope>
    <source>
        <strain evidence="1 2">NF135/5.C10</strain>
    </source>
</reference>
<accession>W4I7G7</accession>
<gene>
    <name evidence="1" type="ORF">PFNF135_05648</name>
</gene>
<protein>
    <submittedName>
        <fullName evidence="1">Uncharacterized protein</fullName>
    </submittedName>
</protein>
<dbReference type="Proteomes" id="UP000019114">
    <property type="component" value="Unassembled WGS sequence"/>
</dbReference>
<dbReference type="AlphaFoldDB" id="W4I7G7"/>
<evidence type="ECO:0000313" key="1">
    <source>
        <dbReference type="EMBL" id="ETW39618.1"/>
    </source>
</evidence>
<reference evidence="1 2" key="2">
    <citation type="submission" date="2013-02" db="EMBL/GenBank/DDBJ databases">
        <title>The Genome Sequence of Plasmodium falciparum NF135/5.C10.</title>
        <authorList>
            <consortium name="The Broad Institute Genome Sequencing Platform"/>
            <consortium name="The Broad Institute Genome Sequencing Center for Infectious Disease"/>
            <person name="Neafsey D."/>
            <person name="Cheeseman I."/>
            <person name="Volkman S."/>
            <person name="Adams J."/>
            <person name="Walker B."/>
            <person name="Young S.K."/>
            <person name="Zeng Q."/>
            <person name="Gargeya S."/>
            <person name="Fitzgerald M."/>
            <person name="Haas B."/>
            <person name="Abouelleil A."/>
            <person name="Alvarado L."/>
            <person name="Arachchi H.M."/>
            <person name="Berlin A.M."/>
            <person name="Chapman S.B."/>
            <person name="Dewar J."/>
            <person name="Goldberg J."/>
            <person name="Griggs A."/>
            <person name="Gujja S."/>
            <person name="Hansen M."/>
            <person name="Howarth C."/>
            <person name="Imamovic A."/>
            <person name="Larimer J."/>
            <person name="McCowan C."/>
            <person name="Murphy C."/>
            <person name="Neiman D."/>
            <person name="Pearson M."/>
            <person name="Priest M."/>
            <person name="Roberts A."/>
            <person name="Saif S."/>
            <person name="Shea T."/>
            <person name="Sisk P."/>
            <person name="Sykes S."/>
            <person name="Wortman J."/>
            <person name="Nusbaum C."/>
            <person name="Birren B."/>
        </authorList>
    </citation>
    <scope>NUCLEOTIDE SEQUENCE [LARGE SCALE GENOMIC DNA]</scope>
    <source>
        <strain evidence="1 2">NF135/5.C10</strain>
    </source>
</reference>
<organism evidence="1 2">
    <name type="scientific">Plasmodium falciparum NF135/5.C10</name>
    <dbReference type="NCBI Taxonomy" id="1036726"/>
    <lineage>
        <taxon>Eukaryota</taxon>
        <taxon>Sar</taxon>
        <taxon>Alveolata</taxon>
        <taxon>Apicomplexa</taxon>
        <taxon>Aconoidasida</taxon>
        <taxon>Haemosporida</taxon>
        <taxon>Plasmodiidae</taxon>
        <taxon>Plasmodium</taxon>
        <taxon>Plasmodium (Laverania)</taxon>
    </lineage>
</organism>
<name>W4I7G7_PLAFA</name>
<proteinExistence type="predicted"/>
<dbReference type="EMBL" id="KI926126">
    <property type="protein sequence ID" value="ETW39618.1"/>
    <property type="molecule type" value="Genomic_DNA"/>
</dbReference>
<sequence>MFLKYIINTYFGFKKNDIDNISILRNWKFWFYFYILLPINNIKSRTIAYIMKYTYFINNKIVLKKNLMFVYMKYISYLYKS</sequence>
<evidence type="ECO:0000313" key="2">
    <source>
        <dbReference type="Proteomes" id="UP000019114"/>
    </source>
</evidence>